<sequence>MRDETAGFLVLIWGDREGICFCGGDWTGQIALIWFGKLVFARNDQGGQARLRDGTIRQCARWTFFFNVFACLLPIIFRRPGQFLRAADLADPA</sequence>
<dbReference type="EMBL" id="LLXX01000217">
    <property type="protein sequence ID" value="KRQ93834.1"/>
    <property type="molecule type" value="Genomic_DNA"/>
</dbReference>
<keyword evidence="3" id="KW-1185">Reference proteome</keyword>
<keyword evidence="1" id="KW-0472">Membrane</keyword>
<name>A0A0R3KF48_9BRAD</name>
<gene>
    <name evidence="2" type="ORF">CP49_32225</name>
</gene>
<evidence type="ECO:0000313" key="2">
    <source>
        <dbReference type="EMBL" id="KRQ93834.1"/>
    </source>
</evidence>
<dbReference type="Proteomes" id="UP000051913">
    <property type="component" value="Unassembled WGS sequence"/>
</dbReference>
<proteinExistence type="predicted"/>
<keyword evidence="1" id="KW-0812">Transmembrane</keyword>
<dbReference type="AlphaFoldDB" id="A0A0R3KF48"/>
<comment type="caution">
    <text evidence="2">The sequence shown here is derived from an EMBL/GenBank/DDBJ whole genome shotgun (WGS) entry which is preliminary data.</text>
</comment>
<evidence type="ECO:0000256" key="1">
    <source>
        <dbReference type="SAM" id="Phobius"/>
    </source>
</evidence>
<reference evidence="2 3" key="1">
    <citation type="submission" date="2014-03" db="EMBL/GenBank/DDBJ databases">
        <title>Bradyrhizobium valentinum sp. nov., isolated from effective nodules of Lupinus mariae-josephae, a lupine endemic of basic-lime soils in Eastern Spain.</title>
        <authorList>
            <person name="Duran D."/>
            <person name="Rey L."/>
            <person name="Navarro A."/>
            <person name="Busquets A."/>
            <person name="Imperial J."/>
            <person name="Ruiz-Argueso T."/>
        </authorList>
    </citation>
    <scope>NUCLEOTIDE SEQUENCE [LARGE SCALE GENOMIC DNA]</scope>
    <source>
        <strain evidence="2 3">LmjM3</strain>
    </source>
</reference>
<accession>A0A0R3KF48</accession>
<feature type="transmembrane region" description="Helical" evidence="1">
    <location>
        <begin position="59"/>
        <end position="77"/>
    </location>
</feature>
<organism evidence="2 3">
    <name type="scientific">Bradyrhizobium valentinum</name>
    <dbReference type="NCBI Taxonomy" id="1518501"/>
    <lineage>
        <taxon>Bacteria</taxon>
        <taxon>Pseudomonadati</taxon>
        <taxon>Pseudomonadota</taxon>
        <taxon>Alphaproteobacteria</taxon>
        <taxon>Hyphomicrobiales</taxon>
        <taxon>Nitrobacteraceae</taxon>
        <taxon>Bradyrhizobium</taxon>
    </lineage>
</organism>
<evidence type="ECO:0000313" key="3">
    <source>
        <dbReference type="Proteomes" id="UP000051913"/>
    </source>
</evidence>
<protein>
    <submittedName>
        <fullName evidence="2">Uncharacterized protein</fullName>
    </submittedName>
</protein>
<keyword evidence="1" id="KW-1133">Transmembrane helix</keyword>